<evidence type="ECO:0000256" key="7">
    <source>
        <dbReference type="SAM" id="MobiDB-lite"/>
    </source>
</evidence>
<dbReference type="InterPro" id="IPR039770">
    <property type="entry name" value="Rpf2"/>
</dbReference>
<dbReference type="SMART" id="SM00879">
    <property type="entry name" value="Brix"/>
    <property type="match status" value="1"/>
</dbReference>
<evidence type="ECO:0000256" key="5">
    <source>
        <dbReference type="ARBA" id="ARBA00030889"/>
    </source>
</evidence>
<dbReference type="Proteomes" id="UP000694386">
    <property type="component" value="Unplaced"/>
</dbReference>
<dbReference type="Ensembl" id="ENSCGRT00001006224.1">
    <property type="protein sequence ID" value="ENSCGRP00001004189.1"/>
    <property type="gene ID" value="ENSCGRG00001005262.1"/>
</dbReference>
<feature type="compositionally biased region" description="Basic and acidic residues" evidence="7">
    <location>
        <begin position="258"/>
        <end position="273"/>
    </location>
</feature>
<organism evidence="9 10">
    <name type="scientific">Cricetulus griseus</name>
    <name type="common">Chinese hamster</name>
    <name type="synonym">Cricetulus barabensis griseus</name>
    <dbReference type="NCBI Taxonomy" id="10029"/>
    <lineage>
        <taxon>Eukaryota</taxon>
        <taxon>Metazoa</taxon>
        <taxon>Chordata</taxon>
        <taxon>Craniata</taxon>
        <taxon>Vertebrata</taxon>
        <taxon>Euteleostomi</taxon>
        <taxon>Mammalia</taxon>
        <taxon>Eutheria</taxon>
        <taxon>Euarchontoglires</taxon>
        <taxon>Glires</taxon>
        <taxon>Rodentia</taxon>
        <taxon>Myomorpha</taxon>
        <taxon>Muroidea</taxon>
        <taxon>Cricetidae</taxon>
        <taxon>Cricetinae</taxon>
        <taxon>Cricetulus</taxon>
    </lineage>
</organism>
<evidence type="ECO:0000256" key="2">
    <source>
        <dbReference type="ARBA" id="ARBA00010782"/>
    </source>
</evidence>
<reference evidence="9" key="1">
    <citation type="submission" date="2025-08" db="UniProtKB">
        <authorList>
            <consortium name="Ensembl"/>
        </authorList>
    </citation>
    <scope>IDENTIFICATION</scope>
</reference>
<keyword evidence="4 6" id="KW-0539">Nucleus</keyword>
<comment type="similarity">
    <text evidence="2 6">Belongs to the RPF2 family.</text>
</comment>
<accession>A0A8C2LH61</accession>
<dbReference type="PANTHER" id="PTHR12728:SF0">
    <property type="entry name" value="RIBOSOME PRODUCTION FACTOR 2 HOMOLOG"/>
    <property type="match status" value="1"/>
</dbReference>
<dbReference type="AlphaFoldDB" id="A0A8C2LH61"/>
<evidence type="ECO:0000313" key="9">
    <source>
        <dbReference type="Ensembl" id="ENSCGRP00001004189.1"/>
    </source>
</evidence>
<feature type="domain" description="Brix" evidence="8">
    <location>
        <begin position="31"/>
        <end position="197"/>
    </location>
</feature>
<dbReference type="InterPro" id="IPR007109">
    <property type="entry name" value="Brix"/>
</dbReference>
<evidence type="ECO:0000256" key="1">
    <source>
        <dbReference type="ARBA" id="ARBA00004604"/>
    </source>
</evidence>
<evidence type="ECO:0000313" key="10">
    <source>
        <dbReference type="Proteomes" id="UP000694386"/>
    </source>
</evidence>
<dbReference type="Pfam" id="PF04427">
    <property type="entry name" value="Brix"/>
    <property type="match status" value="1"/>
</dbReference>
<feature type="region of interest" description="Disordered" evidence="7">
    <location>
        <begin position="235"/>
        <end position="273"/>
    </location>
</feature>
<evidence type="ECO:0000256" key="4">
    <source>
        <dbReference type="ARBA" id="ARBA00023242"/>
    </source>
</evidence>
<proteinExistence type="inferred from homology"/>
<dbReference type="GO" id="GO:0000463">
    <property type="term" value="P:maturation of LSU-rRNA from tricistronic rRNA transcript (SSU-rRNA, 5.8S rRNA, LSU-rRNA)"/>
    <property type="evidence" value="ECO:0007669"/>
    <property type="project" value="TreeGrafter"/>
</dbReference>
<reference evidence="9" key="2">
    <citation type="submission" date="2025-09" db="UniProtKB">
        <authorList>
            <consortium name="Ensembl"/>
        </authorList>
    </citation>
    <scope>IDENTIFICATION</scope>
</reference>
<evidence type="ECO:0000256" key="3">
    <source>
        <dbReference type="ARBA" id="ARBA00020387"/>
    </source>
</evidence>
<dbReference type="GO" id="GO:0019843">
    <property type="term" value="F:rRNA binding"/>
    <property type="evidence" value="ECO:0007669"/>
    <property type="project" value="UniProtKB-UniRule"/>
</dbReference>
<name>A0A8C2LH61_CRIGR</name>
<dbReference type="GO" id="GO:0000027">
    <property type="term" value="P:ribosomal large subunit assembly"/>
    <property type="evidence" value="ECO:0007669"/>
    <property type="project" value="InterPro"/>
</dbReference>
<sequence length="273" mass="31450">MDALDKVIKTKTKRAKRFLEKREPKVSENIKNAMLIKGGNANATVTQVLRDMYALKKPCGVLYKKKNIIRPFEVQFFSKKSDCYLFMFGSHNKRPNNLVIGHMYDYHVLGMIKLGIEKFVSLKDIKTSKCPEGTKPMLIFAGPTVSNVQLAGLEYVLPFTTLNGKVYFRSYKLLLKKSEMGPLMDLVLRRIHLASDDLYKLSMKMPKALKPKKRKNISQDTFGTTFGRIHMQKQDLSKLQTRKMKVLKRQPAETGTEDQGKKNQRELRKISRT</sequence>
<protein>
    <recommendedName>
        <fullName evidence="3 6">Ribosome production factor 2 homolog</fullName>
    </recommendedName>
    <alternativeName>
        <fullName evidence="5 6">Ribosome biogenesis protein RPF2 homolog</fullName>
    </alternativeName>
</protein>
<comment type="subcellular location">
    <subcellularLocation>
        <location evidence="1 6">Nucleus</location>
        <location evidence="1 6">Nucleolus</location>
    </subcellularLocation>
</comment>
<evidence type="ECO:0000256" key="6">
    <source>
        <dbReference type="RuleBase" id="RU367086"/>
    </source>
</evidence>
<dbReference type="PANTHER" id="PTHR12728">
    <property type="entry name" value="BRIX DOMAIN CONTAINING PROTEIN"/>
    <property type="match status" value="1"/>
</dbReference>
<evidence type="ECO:0000259" key="8">
    <source>
        <dbReference type="PROSITE" id="PS50833"/>
    </source>
</evidence>
<dbReference type="PROSITE" id="PS50833">
    <property type="entry name" value="BRIX"/>
    <property type="match status" value="1"/>
</dbReference>
<dbReference type="GO" id="GO:0005730">
    <property type="term" value="C:nucleolus"/>
    <property type="evidence" value="ECO:0007669"/>
    <property type="project" value="UniProtKB-SubCell"/>
</dbReference>